<comment type="similarity">
    <text evidence="1 8">Belongs to the tannase family.</text>
</comment>
<name>A0A6V8H1G4_TALPI</name>
<keyword evidence="10" id="KW-1185">Reference proteome</keyword>
<feature type="signal peptide" evidence="8">
    <location>
        <begin position="1"/>
        <end position="22"/>
    </location>
</feature>
<dbReference type="Gene3D" id="3.40.50.1820">
    <property type="entry name" value="alpha/beta hydrolase"/>
    <property type="match status" value="1"/>
</dbReference>
<sequence length="553" mass="60871">MKTAKSLLPILSLGIAELTVNAAQLQCTTDAFAKYLASDSSRGEPAVVQWAYRIPKGGTFQVPDSDIAYPESPTDLPELCVLQVNVTSSTESSYTFGLFLPSEWNERFLAVGNGGFAGGIYWADMGVGVRYGFASMSTDTGHNSISTDGSWAYNSPEKVTDWGYRAMHGSVVLAKELANAYYGKRAGYSYYSGCSTGGRQGLKEVEMYPEDFDGVIAGAPAWWTAHLQPWTVKIGTYNRPGANGNQIPESLFSWIEAQIIEQCDPQDGLKDTVISSPQQCELNLEALLCQGPKTSGSANCLDPAQLETLYNIYSDYVDTNQTFVFPHLLPGSESQWSVLVNNGSNNPLGYEYVQYYLGLGPQWSPDQFDYSIVQLADKLDPGNATARNFDLSPFQNSGGKLLMYHGMADGFIPTDSSRYFYNQVAKTLAPSGIDLDNFYRFFYIPGMQHCAGTPDSMHAPWYIAGPNQASSLSSELHSVPGFSDAQHDILLALVDWVEKGVAPDFLIATTWKNDTTQAEVYRQRPLCAYPKMAFYKGQGDPDQAKNWECRSLY</sequence>
<keyword evidence="4 8" id="KW-0732">Signal</keyword>
<dbReference type="EMBL" id="DF933811">
    <property type="protein sequence ID" value="GAM35088.1"/>
    <property type="molecule type" value="Genomic_DNA"/>
</dbReference>
<dbReference type="InterPro" id="IPR029058">
    <property type="entry name" value="AB_hydrolase_fold"/>
</dbReference>
<dbReference type="PANTHER" id="PTHR33938">
    <property type="entry name" value="FERULOYL ESTERASE B-RELATED"/>
    <property type="match status" value="1"/>
</dbReference>
<evidence type="ECO:0000313" key="10">
    <source>
        <dbReference type="Proteomes" id="UP000053095"/>
    </source>
</evidence>
<dbReference type="Pfam" id="PF07519">
    <property type="entry name" value="Tannase"/>
    <property type="match status" value="2"/>
</dbReference>
<evidence type="ECO:0000256" key="4">
    <source>
        <dbReference type="ARBA" id="ARBA00022729"/>
    </source>
</evidence>
<evidence type="ECO:0000256" key="3">
    <source>
        <dbReference type="ARBA" id="ARBA00022723"/>
    </source>
</evidence>
<keyword evidence="5 8" id="KW-0378">Hydrolase</keyword>
<feature type="chain" id="PRO_5028516281" description="Carboxylic ester hydrolase" evidence="8">
    <location>
        <begin position="23"/>
        <end position="553"/>
    </location>
</feature>
<proteinExistence type="inferred from homology"/>
<evidence type="ECO:0000256" key="2">
    <source>
        <dbReference type="ARBA" id="ARBA00022487"/>
    </source>
</evidence>
<comment type="caution">
    <text evidence="9">The sequence shown here is derived from an EMBL/GenBank/DDBJ whole genome shotgun (WGS) entry which is preliminary data.</text>
</comment>
<keyword evidence="3" id="KW-0479">Metal-binding</keyword>
<evidence type="ECO:0000313" key="9">
    <source>
        <dbReference type="EMBL" id="GAM35088.1"/>
    </source>
</evidence>
<evidence type="ECO:0000256" key="6">
    <source>
        <dbReference type="ARBA" id="ARBA00022837"/>
    </source>
</evidence>
<dbReference type="PANTHER" id="PTHR33938:SF2">
    <property type="entry name" value="CARBOXYLIC ESTER HYDROLASE"/>
    <property type="match status" value="1"/>
</dbReference>
<gene>
    <name evidence="9" type="ORF">TCE0_015r03115</name>
</gene>
<reference evidence="10" key="1">
    <citation type="journal article" date="2015" name="Genome Announc.">
        <title>Draft genome sequence of Talaromyces cellulolyticus strain Y-94, a source of lignocellulosic biomass-degrading enzymes.</title>
        <authorList>
            <person name="Fujii T."/>
            <person name="Koike H."/>
            <person name="Sawayama S."/>
            <person name="Yano S."/>
            <person name="Inoue H."/>
        </authorList>
    </citation>
    <scope>NUCLEOTIDE SEQUENCE [LARGE SCALE GENOMIC DNA]</scope>
    <source>
        <strain evidence="10">Y-94</strain>
    </source>
</reference>
<dbReference type="Proteomes" id="UP000053095">
    <property type="component" value="Unassembled WGS sequence"/>
</dbReference>
<dbReference type="GO" id="GO:0030600">
    <property type="term" value="F:feruloyl esterase activity"/>
    <property type="evidence" value="ECO:0007669"/>
    <property type="project" value="UniProtKB-ARBA"/>
</dbReference>
<keyword evidence="2" id="KW-0719">Serine esterase</keyword>
<evidence type="ECO:0000256" key="1">
    <source>
        <dbReference type="ARBA" id="ARBA00006249"/>
    </source>
</evidence>
<dbReference type="GO" id="GO:0046872">
    <property type="term" value="F:metal ion binding"/>
    <property type="evidence" value="ECO:0007669"/>
    <property type="project" value="UniProtKB-KW"/>
</dbReference>
<accession>A0A6V8H1G4</accession>
<evidence type="ECO:0000256" key="7">
    <source>
        <dbReference type="ARBA" id="ARBA00023157"/>
    </source>
</evidence>
<evidence type="ECO:0000256" key="8">
    <source>
        <dbReference type="RuleBase" id="RU361238"/>
    </source>
</evidence>
<evidence type="ECO:0000256" key="5">
    <source>
        <dbReference type="ARBA" id="ARBA00022801"/>
    </source>
</evidence>
<protein>
    <recommendedName>
        <fullName evidence="8">Carboxylic ester hydrolase</fullName>
        <ecNumber evidence="8">3.1.1.-</ecNumber>
    </recommendedName>
</protein>
<dbReference type="InterPro" id="IPR011118">
    <property type="entry name" value="Tannase/feruloyl_esterase"/>
</dbReference>
<keyword evidence="7" id="KW-1015">Disulfide bond</keyword>
<dbReference type="AlphaFoldDB" id="A0A6V8H1G4"/>
<keyword evidence="6" id="KW-0106">Calcium</keyword>
<dbReference type="EC" id="3.1.1.-" evidence="8"/>
<organism evidence="9 10">
    <name type="scientific">Talaromyces pinophilus</name>
    <name type="common">Penicillium pinophilum</name>
    <dbReference type="NCBI Taxonomy" id="128442"/>
    <lineage>
        <taxon>Eukaryota</taxon>
        <taxon>Fungi</taxon>
        <taxon>Dikarya</taxon>
        <taxon>Ascomycota</taxon>
        <taxon>Pezizomycotina</taxon>
        <taxon>Eurotiomycetes</taxon>
        <taxon>Eurotiomycetidae</taxon>
        <taxon>Eurotiales</taxon>
        <taxon>Trichocomaceae</taxon>
        <taxon>Talaromyces</taxon>
        <taxon>Talaromyces sect. Talaromyces</taxon>
    </lineage>
</organism>
<dbReference type="SUPFAM" id="SSF53474">
    <property type="entry name" value="alpha/beta-Hydrolases"/>
    <property type="match status" value="1"/>
</dbReference>